<dbReference type="Proteomes" id="UP000812287">
    <property type="component" value="Unassembled WGS sequence"/>
</dbReference>
<dbReference type="GeneID" id="66102283"/>
<evidence type="ECO:0000313" key="3">
    <source>
        <dbReference type="Proteomes" id="UP000812287"/>
    </source>
</evidence>
<accession>A0A9P7VR08</accession>
<evidence type="ECO:0000313" key="2">
    <source>
        <dbReference type="EMBL" id="KAG7445314.1"/>
    </source>
</evidence>
<protein>
    <submittedName>
        <fullName evidence="2">Uncharacterized protein</fullName>
    </submittedName>
</protein>
<dbReference type="OrthoDB" id="3022083at2759"/>
<dbReference type="EMBL" id="MU250537">
    <property type="protein sequence ID" value="KAG7445314.1"/>
    <property type="molecule type" value="Genomic_DNA"/>
</dbReference>
<feature type="transmembrane region" description="Helical" evidence="1">
    <location>
        <begin position="38"/>
        <end position="57"/>
    </location>
</feature>
<dbReference type="AlphaFoldDB" id="A0A9P7VR08"/>
<dbReference type="RefSeq" id="XP_043038814.1">
    <property type="nucleotide sequence ID" value="XM_043179987.1"/>
</dbReference>
<sequence length="140" mass="16312">MFSRIDSTETTIPELTNSEVKDIRQFLDRSLNETVMCALLHGFYTGVVAVTMWTLVSRKNCGNSRRPRFFIVIILLLYAMATFILFFNWMRCSQYFIAHGQNFWTTYDAYTHESMPMNLIENINAALSTLLADTTLIWRC</sequence>
<gene>
    <name evidence="2" type="ORF">BT62DRAFT_189639</name>
</gene>
<proteinExistence type="predicted"/>
<keyword evidence="3" id="KW-1185">Reference proteome</keyword>
<name>A0A9P7VR08_9AGAR</name>
<organism evidence="2 3">
    <name type="scientific">Guyanagaster necrorhizus</name>
    <dbReference type="NCBI Taxonomy" id="856835"/>
    <lineage>
        <taxon>Eukaryota</taxon>
        <taxon>Fungi</taxon>
        <taxon>Dikarya</taxon>
        <taxon>Basidiomycota</taxon>
        <taxon>Agaricomycotina</taxon>
        <taxon>Agaricomycetes</taxon>
        <taxon>Agaricomycetidae</taxon>
        <taxon>Agaricales</taxon>
        <taxon>Marasmiineae</taxon>
        <taxon>Physalacriaceae</taxon>
        <taxon>Guyanagaster</taxon>
    </lineage>
</organism>
<keyword evidence="1" id="KW-0812">Transmembrane</keyword>
<evidence type="ECO:0000256" key="1">
    <source>
        <dbReference type="SAM" id="Phobius"/>
    </source>
</evidence>
<keyword evidence="1" id="KW-0472">Membrane</keyword>
<feature type="transmembrane region" description="Helical" evidence="1">
    <location>
        <begin position="69"/>
        <end position="90"/>
    </location>
</feature>
<keyword evidence="1" id="KW-1133">Transmembrane helix</keyword>
<comment type="caution">
    <text evidence="2">The sequence shown here is derived from an EMBL/GenBank/DDBJ whole genome shotgun (WGS) entry which is preliminary data.</text>
</comment>
<reference evidence="2" key="1">
    <citation type="submission" date="2020-11" db="EMBL/GenBank/DDBJ databases">
        <title>Adaptations for nitrogen fixation in a non-lichenized fungal sporocarp promotes dispersal by wood-feeding termites.</title>
        <authorList>
            <consortium name="DOE Joint Genome Institute"/>
            <person name="Koch R.A."/>
            <person name="Yoon G."/>
            <person name="Arayal U."/>
            <person name="Lail K."/>
            <person name="Amirebrahimi M."/>
            <person name="Labutti K."/>
            <person name="Lipzen A."/>
            <person name="Riley R."/>
            <person name="Barry K."/>
            <person name="Henrissat B."/>
            <person name="Grigoriev I.V."/>
            <person name="Herr J.R."/>
            <person name="Aime M.C."/>
        </authorList>
    </citation>
    <scope>NUCLEOTIDE SEQUENCE</scope>
    <source>
        <strain evidence="2">MCA 3950</strain>
    </source>
</reference>